<keyword evidence="2" id="KW-1185">Reference proteome</keyword>
<evidence type="ECO:0000313" key="2">
    <source>
        <dbReference type="Proteomes" id="UP001148838"/>
    </source>
</evidence>
<protein>
    <submittedName>
        <fullName evidence="1">Uncharacterized protein</fullName>
    </submittedName>
</protein>
<evidence type="ECO:0000313" key="1">
    <source>
        <dbReference type="EMBL" id="KAJ4433342.1"/>
    </source>
</evidence>
<sequence>MHIKIFHGLRGAARRHRTYAEIFPTGKVTCHNSNEYMAQISSFFEVRAISIHLWSPRSSELRQQIFFCGASQGNSLQKQTTNLAGSPGKHYNINNIDVDMYLTTWWNGKNVSPEEEGTLVAHTVTFQHHSFFIHSFQHSFISYSVFTRYILLHIHISNASIRFSSFRRNVQDVLYCLNGSSETAAGMRRETR</sequence>
<comment type="caution">
    <text evidence="1">The sequence shown here is derived from an EMBL/GenBank/DDBJ whole genome shotgun (WGS) entry which is preliminary data.</text>
</comment>
<gene>
    <name evidence="1" type="ORF">ANN_15601</name>
</gene>
<proteinExistence type="predicted"/>
<organism evidence="1 2">
    <name type="scientific">Periplaneta americana</name>
    <name type="common">American cockroach</name>
    <name type="synonym">Blatta americana</name>
    <dbReference type="NCBI Taxonomy" id="6978"/>
    <lineage>
        <taxon>Eukaryota</taxon>
        <taxon>Metazoa</taxon>
        <taxon>Ecdysozoa</taxon>
        <taxon>Arthropoda</taxon>
        <taxon>Hexapoda</taxon>
        <taxon>Insecta</taxon>
        <taxon>Pterygota</taxon>
        <taxon>Neoptera</taxon>
        <taxon>Polyneoptera</taxon>
        <taxon>Dictyoptera</taxon>
        <taxon>Blattodea</taxon>
        <taxon>Blattoidea</taxon>
        <taxon>Blattidae</taxon>
        <taxon>Blattinae</taxon>
        <taxon>Periplaneta</taxon>
    </lineage>
</organism>
<name>A0ABQ8SI64_PERAM</name>
<reference evidence="1 2" key="1">
    <citation type="journal article" date="2022" name="Allergy">
        <title>Genome assembly and annotation of Periplaneta americana reveal a comprehensive cockroach allergen profile.</title>
        <authorList>
            <person name="Wang L."/>
            <person name="Xiong Q."/>
            <person name="Saelim N."/>
            <person name="Wang L."/>
            <person name="Nong W."/>
            <person name="Wan A.T."/>
            <person name="Shi M."/>
            <person name="Liu X."/>
            <person name="Cao Q."/>
            <person name="Hui J.H.L."/>
            <person name="Sookrung N."/>
            <person name="Leung T.F."/>
            <person name="Tungtrongchitr A."/>
            <person name="Tsui S.K.W."/>
        </authorList>
    </citation>
    <scope>NUCLEOTIDE SEQUENCE [LARGE SCALE GENOMIC DNA]</scope>
    <source>
        <strain evidence="1">PWHHKU_190912</strain>
    </source>
</reference>
<accession>A0ABQ8SI64</accession>
<dbReference type="EMBL" id="JAJSOF020000027">
    <property type="protein sequence ID" value="KAJ4433342.1"/>
    <property type="molecule type" value="Genomic_DNA"/>
</dbReference>
<dbReference type="Proteomes" id="UP001148838">
    <property type="component" value="Unassembled WGS sequence"/>
</dbReference>